<comment type="caution">
    <text evidence="4">The sequence shown here is derived from an EMBL/GenBank/DDBJ whole genome shotgun (WGS) entry which is preliminary data.</text>
</comment>
<feature type="domain" description="SbsA Ig-like" evidence="3">
    <location>
        <begin position="52"/>
        <end position="153"/>
    </location>
</feature>
<evidence type="ECO:0000313" key="4">
    <source>
        <dbReference type="EMBL" id="MVN76230.1"/>
    </source>
</evidence>
<dbReference type="AlphaFoldDB" id="A0A7K1TCV5"/>
<protein>
    <recommendedName>
        <fullName evidence="3">SbsA Ig-like domain-containing protein</fullName>
    </recommendedName>
</protein>
<keyword evidence="5" id="KW-1185">Reference proteome</keyword>
<keyword evidence="1" id="KW-0732">Signal</keyword>
<proteinExistence type="predicted"/>
<evidence type="ECO:0000256" key="1">
    <source>
        <dbReference type="ARBA" id="ARBA00022729"/>
    </source>
</evidence>
<dbReference type="Pfam" id="PF13205">
    <property type="entry name" value="Big_5"/>
    <property type="match status" value="1"/>
</dbReference>
<evidence type="ECO:0000256" key="2">
    <source>
        <dbReference type="SAM" id="MobiDB-lite"/>
    </source>
</evidence>
<gene>
    <name evidence="4" type="ORF">GO988_07830</name>
</gene>
<reference evidence="4 5" key="1">
    <citation type="submission" date="2019-12" db="EMBL/GenBank/DDBJ databases">
        <title>Hymenobacter sp. HMF4947 Genome sequencing and assembly.</title>
        <authorList>
            <person name="Kang H."/>
            <person name="Cha I."/>
            <person name="Kim H."/>
            <person name="Joh K."/>
        </authorList>
    </citation>
    <scope>NUCLEOTIDE SEQUENCE [LARGE SCALE GENOMIC DNA]</scope>
    <source>
        <strain evidence="4 5">HMF4947</strain>
    </source>
</reference>
<organism evidence="4 5">
    <name type="scientific">Hymenobacter ginkgonis</name>
    <dbReference type="NCBI Taxonomy" id="2682976"/>
    <lineage>
        <taxon>Bacteria</taxon>
        <taxon>Pseudomonadati</taxon>
        <taxon>Bacteroidota</taxon>
        <taxon>Cytophagia</taxon>
        <taxon>Cytophagales</taxon>
        <taxon>Hymenobacteraceae</taxon>
        <taxon>Hymenobacter</taxon>
    </lineage>
</organism>
<evidence type="ECO:0000313" key="5">
    <source>
        <dbReference type="Proteomes" id="UP000441336"/>
    </source>
</evidence>
<evidence type="ECO:0000259" key="3">
    <source>
        <dbReference type="Pfam" id="PF13205"/>
    </source>
</evidence>
<name>A0A7K1TCV5_9BACT</name>
<dbReference type="RefSeq" id="WP_157563916.1">
    <property type="nucleotide sequence ID" value="NZ_WQKZ01000002.1"/>
</dbReference>
<dbReference type="InterPro" id="IPR032812">
    <property type="entry name" value="SbsA_Ig"/>
</dbReference>
<feature type="region of interest" description="Disordered" evidence="2">
    <location>
        <begin position="45"/>
        <end position="65"/>
    </location>
</feature>
<dbReference type="Proteomes" id="UP000441336">
    <property type="component" value="Unassembled WGS sequence"/>
</dbReference>
<sequence>MSFRAAFRFFLTTNAKTSRPLSRGVGAGLGLLALAGLGSCAAISAPQGGPRDKTPPRLVATSPDSAARNVNPPFIRLTFSEPVQVKDLPKNLLITPQLAPDNVYTVRADRNAVSLLFKKPLDANTTYSFNFRKAIVDANESLPAKYEALSFSTGATLDSGRVSGTVVDLLTARPAKDVIVGLYRTTDTVGVRRGQPYYLTRTDDKGTFQLNFVRVAPYKVYAWADKNNNSRFDDGEKIAYFPTPLAVSDTTAGRTLALVHPDRLPPQRTGLEATATQVQLRFNEGLATAVLTPTAAGAPTAAVQAATELSGQGRVLILYKTPALVDGRYLLAVSDSTGNTRRDTLNIRFPVPTAAGRKVVLPGTTVEGNPRTVYRQGQVKFRFPVPVQLVPGKAVGTLTEDSLRTRPLRLPPDGSLSADRTQLTITLDTKAVKTVEIRLDSTAFAAITGQSLGLRRPLRLAVTDQDPGGLLSGAIQTKAKNFDLQLLNDQFQVLDQLRSPRGTYRFAHLAPGKYRLRVLIDQDGDGRWRNGDPKLQIPAEPVYLYPKVLEVRAGWEAEEKLSF</sequence>
<dbReference type="EMBL" id="WQKZ01000002">
    <property type="protein sequence ID" value="MVN76230.1"/>
    <property type="molecule type" value="Genomic_DNA"/>
</dbReference>
<accession>A0A7K1TCV5</accession>